<dbReference type="CDD" id="cd06849">
    <property type="entry name" value="lipoyl_domain"/>
    <property type="match status" value="2"/>
</dbReference>
<dbReference type="eggNOG" id="COG0508">
    <property type="taxonomic scope" value="Bacteria"/>
</dbReference>
<dbReference type="SUPFAM" id="SSF47005">
    <property type="entry name" value="Peripheral subunit-binding domain of 2-oxo acid dehydrogenase complex"/>
    <property type="match status" value="1"/>
</dbReference>
<dbReference type="InterPro" id="IPR023213">
    <property type="entry name" value="CAT-like_dom_sf"/>
</dbReference>
<evidence type="ECO:0000259" key="12">
    <source>
        <dbReference type="PROSITE" id="PS50968"/>
    </source>
</evidence>
<dbReference type="SUPFAM" id="SSF52777">
    <property type="entry name" value="CoA-dependent acyltransferases"/>
    <property type="match status" value="1"/>
</dbReference>
<keyword evidence="7 10" id="KW-0450">Lipoyl</keyword>
<evidence type="ECO:0000313" key="15">
    <source>
        <dbReference type="Proteomes" id="UP000182466"/>
    </source>
</evidence>
<dbReference type="PROSITE" id="PS00189">
    <property type="entry name" value="LIPOYL"/>
    <property type="match status" value="2"/>
</dbReference>
<dbReference type="InterPro" id="IPR011053">
    <property type="entry name" value="Single_hybrid_motif"/>
</dbReference>
<dbReference type="PANTHER" id="PTHR43178:SF5">
    <property type="entry name" value="LIPOAMIDE ACYLTRANSFERASE COMPONENT OF BRANCHED-CHAIN ALPHA-KETO ACID DEHYDROGENASE COMPLEX, MITOCHONDRIAL"/>
    <property type="match status" value="1"/>
</dbReference>
<dbReference type="Gene3D" id="2.40.50.100">
    <property type="match status" value="2"/>
</dbReference>
<evidence type="ECO:0000256" key="6">
    <source>
        <dbReference type="ARBA" id="ARBA00022679"/>
    </source>
</evidence>
<evidence type="ECO:0000256" key="4">
    <source>
        <dbReference type="ARBA" id="ARBA00007317"/>
    </source>
</evidence>
<evidence type="ECO:0000259" key="13">
    <source>
        <dbReference type="PROSITE" id="PS51826"/>
    </source>
</evidence>
<feature type="compositionally biased region" description="Low complexity" evidence="11">
    <location>
        <begin position="223"/>
        <end position="262"/>
    </location>
</feature>
<protein>
    <recommendedName>
        <fullName evidence="10">Dihydrolipoamide acetyltransferase component of pyruvate dehydrogenase complex</fullName>
        <ecNumber evidence="10">2.3.1.-</ecNumber>
    </recommendedName>
</protein>
<comment type="subunit">
    <text evidence="5">Forms a 24-polypeptide structural core with octahedral symmetry. Part of the 2-oxoglutarate dehydrogenase (OGDH) complex composed of E1 (2-oxoglutarate dehydrogenase), E2 (dihydrolipoamide succinyltransferase) and E3 (dihydrolipoamide dehydrogenase); the complex contains multiple copies of the three enzymatic components (E1, E2 and E3).</text>
</comment>
<dbReference type="FunFam" id="3.30.559.10:FF:000007">
    <property type="entry name" value="Dihydrolipoamide acetyltransferase component of pyruvate dehydrogenase complex"/>
    <property type="match status" value="1"/>
</dbReference>
<comment type="function">
    <text evidence="2">E2 component of the 2-oxoglutarate dehydrogenase (OGDH) complex which catalyzes the second step in the conversion of 2-oxoglutarate to succinyl-CoA and CO(2).</text>
</comment>
<dbReference type="PANTHER" id="PTHR43178">
    <property type="entry name" value="DIHYDROLIPOAMIDE ACETYLTRANSFERASE COMPONENT OF PYRUVATE DEHYDROGENASE COMPLEX"/>
    <property type="match status" value="1"/>
</dbReference>
<dbReference type="Pfam" id="PF00364">
    <property type="entry name" value="Biotin_lipoyl"/>
    <property type="match status" value="2"/>
</dbReference>
<dbReference type="STRING" id="999627.SAMN05216236_1548"/>
<dbReference type="Pfam" id="PF02817">
    <property type="entry name" value="E3_binding"/>
    <property type="match status" value="1"/>
</dbReference>
<keyword evidence="6 10" id="KW-0808">Transferase</keyword>
<feature type="domain" description="Lipoyl-binding" evidence="12">
    <location>
        <begin position="130"/>
        <end position="205"/>
    </location>
</feature>
<evidence type="ECO:0000256" key="2">
    <source>
        <dbReference type="ARBA" id="ARBA00004052"/>
    </source>
</evidence>
<dbReference type="RefSeq" id="WP_074920808.1">
    <property type="nucleotide sequence ID" value="NZ_FPAW01000054.1"/>
</dbReference>
<comment type="cofactor">
    <cofactor evidence="1 10">
        <name>(R)-lipoate</name>
        <dbReference type="ChEBI" id="CHEBI:83088"/>
    </cofactor>
</comment>
<evidence type="ECO:0000256" key="10">
    <source>
        <dbReference type="RuleBase" id="RU003423"/>
    </source>
</evidence>
<dbReference type="OrthoDB" id="9805770at2"/>
<evidence type="ECO:0000256" key="9">
    <source>
        <dbReference type="ARBA" id="ARBA00052761"/>
    </source>
</evidence>
<dbReference type="Gene3D" id="4.10.320.10">
    <property type="entry name" value="E3-binding domain"/>
    <property type="match status" value="1"/>
</dbReference>
<proteinExistence type="inferred from homology"/>
<evidence type="ECO:0000256" key="3">
    <source>
        <dbReference type="ARBA" id="ARBA00005145"/>
    </source>
</evidence>
<comment type="catalytic activity">
    <reaction evidence="9">
        <text>N(6)-[(R)-dihydrolipoyl]-L-lysyl-[protein] + succinyl-CoA = N(6)-[(R)-S(8)-succinyldihydrolipoyl]-L-lysyl-[protein] + CoA</text>
        <dbReference type="Rhea" id="RHEA:15213"/>
        <dbReference type="Rhea" id="RHEA-COMP:10475"/>
        <dbReference type="Rhea" id="RHEA-COMP:20092"/>
        <dbReference type="ChEBI" id="CHEBI:57287"/>
        <dbReference type="ChEBI" id="CHEBI:57292"/>
        <dbReference type="ChEBI" id="CHEBI:83100"/>
        <dbReference type="ChEBI" id="CHEBI:83120"/>
        <dbReference type="EC" id="2.3.1.61"/>
    </reaction>
</comment>
<dbReference type="EC" id="2.3.1.-" evidence="10"/>
<keyword evidence="8 10" id="KW-0012">Acyltransferase</keyword>
<dbReference type="GO" id="GO:0004149">
    <property type="term" value="F:dihydrolipoyllysine-residue succinyltransferase activity"/>
    <property type="evidence" value="ECO:0007669"/>
    <property type="project" value="UniProtKB-EC"/>
</dbReference>
<dbReference type="AlphaFoldDB" id="A0A1I7EAA2"/>
<evidence type="ECO:0000256" key="8">
    <source>
        <dbReference type="ARBA" id="ARBA00023315"/>
    </source>
</evidence>
<name>A0A1I7EAA2_9RHOB</name>
<organism evidence="14 15">
    <name type="scientific">Sedimentitalea nanhaiensis</name>
    <dbReference type="NCBI Taxonomy" id="999627"/>
    <lineage>
        <taxon>Bacteria</taxon>
        <taxon>Pseudomonadati</taxon>
        <taxon>Pseudomonadota</taxon>
        <taxon>Alphaproteobacteria</taxon>
        <taxon>Rhodobacterales</taxon>
        <taxon>Paracoccaceae</taxon>
        <taxon>Sedimentitalea</taxon>
    </lineage>
</organism>
<evidence type="ECO:0000256" key="5">
    <source>
        <dbReference type="ARBA" id="ARBA00011666"/>
    </source>
</evidence>
<sequence length="558" mass="58467">MGLYTIKLPDVGEGIAEAELGVWKVAIGDVVKEDDILTEMMTDKAAVEIPSSVSGRVVWLGCDAGDILSIGADLIRLEVEGVGNTGAEAASANVEPASKPDAKVATPELAQAAAASTPQPGLQLGDGKGLHEIKVPDVGEGIAEAELTGWSVAVGAEVQEDDIIAEVMTEKAAVEIPSDISGTVLYLGGAVGDTLAIGSTLMLLEVDGTGNTTVEVALQKMGSSVTSPAAAPAKSATAPVSKARPTAAAPRAESKSAAPASPYRRAEGEKPLTTPSVRKRAREMGVDLRLVSGSGPAGRITHEDLTHFHQSGGQSATGIAKRPRLTAETEEKVIGLRRKIAERMALSKSRIPHITIVEEIDVTDLEDLRSQLNKARAESRGKLTMLPFVIRAIVDAVAAQPNLNAHFEDDHSVLRKFQAVHVGIATQTPGGLIVPVVRHCEALSLWDSAAELGRLATAAKAGKAKAEDLSGSTITITSLGPLGALATTPIINYPEVAIVGINKMEVRPHWDGSGFVPRKKMNISCSFDHRVIDGWDAAVFVQKLKSLFEAPALLMLED</sequence>
<dbReference type="GO" id="GO:0005737">
    <property type="term" value="C:cytoplasm"/>
    <property type="evidence" value="ECO:0007669"/>
    <property type="project" value="TreeGrafter"/>
</dbReference>
<feature type="domain" description="Peripheral subunit-binding (PSBD)" evidence="13">
    <location>
        <begin position="272"/>
        <end position="309"/>
    </location>
</feature>
<evidence type="ECO:0000313" key="14">
    <source>
        <dbReference type="EMBL" id="SFU20864.1"/>
    </source>
</evidence>
<dbReference type="SUPFAM" id="SSF51230">
    <property type="entry name" value="Single hybrid motif"/>
    <property type="match status" value="2"/>
</dbReference>
<comment type="similarity">
    <text evidence="4 10">Belongs to the 2-oxoacid dehydrogenase family.</text>
</comment>
<dbReference type="InterPro" id="IPR004167">
    <property type="entry name" value="PSBD"/>
</dbReference>
<evidence type="ECO:0000256" key="1">
    <source>
        <dbReference type="ARBA" id="ARBA00001938"/>
    </source>
</evidence>
<feature type="region of interest" description="Disordered" evidence="11">
    <location>
        <begin position="223"/>
        <end position="301"/>
    </location>
</feature>
<dbReference type="InterPro" id="IPR000089">
    <property type="entry name" value="Biotin_lipoyl"/>
</dbReference>
<dbReference type="GO" id="GO:0016407">
    <property type="term" value="F:acetyltransferase activity"/>
    <property type="evidence" value="ECO:0007669"/>
    <property type="project" value="TreeGrafter"/>
</dbReference>
<reference evidence="14 15" key="1">
    <citation type="submission" date="2016-10" db="EMBL/GenBank/DDBJ databases">
        <authorList>
            <person name="de Groot N.N."/>
        </authorList>
    </citation>
    <scope>NUCLEOTIDE SEQUENCE [LARGE SCALE GENOMIC DNA]</scope>
    <source>
        <strain evidence="14 15">CGMCC 1.10959</strain>
    </source>
</reference>
<accession>A0A1I7EAA2</accession>
<evidence type="ECO:0000256" key="7">
    <source>
        <dbReference type="ARBA" id="ARBA00022823"/>
    </source>
</evidence>
<dbReference type="Gene3D" id="3.30.559.10">
    <property type="entry name" value="Chloramphenicol acetyltransferase-like domain"/>
    <property type="match status" value="1"/>
</dbReference>
<dbReference type="InterPro" id="IPR036625">
    <property type="entry name" value="E3-bd_dom_sf"/>
</dbReference>
<keyword evidence="15" id="KW-1185">Reference proteome</keyword>
<dbReference type="EMBL" id="FPAW01000054">
    <property type="protein sequence ID" value="SFU20864.1"/>
    <property type="molecule type" value="Genomic_DNA"/>
</dbReference>
<dbReference type="InterPro" id="IPR001078">
    <property type="entry name" value="2-oxoacid_DH_actylTfrase"/>
</dbReference>
<dbReference type="GO" id="GO:0031405">
    <property type="term" value="F:lipoic acid binding"/>
    <property type="evidence" value="ECO:0007669"/>
    <property type="project" value="TreeGrafter"/>
</dbReference>
<dbReference type="PROSITE" id="PS50968">
    <property type="entry name" value="BIOTINYL_LIPOYL"/>
    <property type="match status" value="2"/>
</dbReference>
<comment type="pathway">
    <text evidence="3">Amino-acid degradation; L-lysine degradation via saccharopine pathway; glutaryl-CoA from L-lysine: step 6/6.</text>
</comment>
<gene>
    <name evidence="14" type="ORF">SAMN05216236_1548</name>
</gene>
<feature type="domain" description="Lipoyl-binding" evidence="12">
    <location>
        <begin position="3"/>
        <end position="78"/>
    </location>
</feature>
<dbReference type="Proteomes" id="UP000182466">
    <property type="component" value="Unassembled WGS sequence"/>
</dbReference>
<dbReference type="Pfam" id="PF00198">
    <property type="entry name" value="2-oxoacid_dh"/>
    <property type="match status" value="1"/>
</dbReference>
<dbReference type="PROSITE" id="PS51826">
    <property type="entry name" value="PSBD"/>
    <property type="match status" value="1"/>
</dbReference>
<dbReference type="InterPro" id="IPR050743">
    <property type="entry name" value="2-oxoacid_DH_E2_comp"/>
</dbReference>
<dbReference type="InterPro" id="IPR003016">
    <property type="entry name" value="2-oxoA_DH_lipoyl-BS"/>
</dbReference>
<evidence type="ECO:0000256" key="11">
    <source>
        <dbReference type="SAM" id="MobiDB-lite"/>
    </source>
</evidence>